<gene>
    <name evidence="1" type="ORF">ASPCADRAFT_2175</name>
</gene>
<protein>
    <recommendedName>
        <fullName evidence="3">Fungal N-terminal domain-containing protein</fullName>
    </recommendedName>
</protein>
<evidence type="ECO:0000313" key="2">
    <source>
        <dbReference type="Proteomes" id="UP000188318"/>
    </source>
</evidence>
<proteinExistence type="predicted"/>
<name>A0A1R3RW82_ASPC5</name>
<dbReference type="STRING" id="602072.A0A1R3RW82"/>
<accession>A0A1R3RW82</accession>
<organism evidence="1 2">
    <name type="scientific">Aspergillus carbonarius (strain ITEM 5010)</name>
    <dbReference type="NCBI Taxonomy" id="602072"/>
    <lineage>
        <taxon>Eukaryota</taxon>
        <taxon>Fungi</taxon>
        <taxon>Dikarya</taxon>
        <taxon>Ascomycota</taxon>
        <taxon>Pezizomycotina</taxon>
        <taxon>Eurotiomycetes</taxon>
        <taxon>Eurotiomycetidae</taxon>
        <taxon>Eurotiales</taxon>
        <taxon>Aspergillaceae</taxon>
        <taxon>Aspergillus</taxon>
        <taxon>Aspergillus subgen. Circumdati</taxon>
    </lineage>
</organism>
<dbReference type="Proteomes" id="UP000188318">
    <property type="component" value="Unassembled WGS sequence"/>
</dbReference>
<dbReference type="EMBL" id="KV907495">
    <property type="protein sequence ID" value="OOF98744.1"/>
    <property type="molecule type" value="Genomic_DNA"/>
</dbReference>
<reference evidence="2" key="1">
    <citation type="journal article" date="2017" name="Genome Biol.">
        <title>Comparative genomics reveals high biological diversity and specific adaptations in the industrially and medically important fungal genus Aspergillus.</title>
        <authorList>
            <person name="de Vries R.P."/>
            <person name="Riley R."/>
            <person name="Wiebenga A."/>
            <person name="Aguilar-Osorio G."/>
            <person name="Amillis S."/>
            <person name="Uchima C.A."/>
            <person name="Anderluh G."/>
            <person name="Asadollahi M."/>
            <person name="Askin M."/>
            <person name="Barry K."/>
            <person name="Battaglia E."/>
            <person name="Bayram O."/>
            <person name="Benocci T."/>
            <person name="Braus-Stromeyer S.A."/>
            <person name="Caldana C."/>
            <person name="Canovas D."/>
            <person name="Cerqueira G.C."/>
            <person name="Chen F."/>
            <person name="Chen W."/>
            <person name="Choi C."/>
            <person name="Clum A."/>
            <person name="Dos Santos R.A."/>
            <person name="Damasio A.R."/>
            <person name="Diallinas G."/>
            <person name="Emri T."/>
            <person name="Fekete E."/>
            <person name="Flipphi M."/>
            <person name="Freyberg S."/>
            <person name="Gallo A."/>
            <person name="Gournas C."/>
            <person name="Habgood R."/>
            <person name="Hainaut M."/>
            <person name="Harispe M.L."/>
            <person name="Henrissat B."/>
            <person name="Hilden K.S."/>
            <person name="Hope R."/>
            <person name="Hossain A."/>
            <person name="Karabika E."/>
            <person name="Karaffa L."/>
            <person name="Karanyi Z."/>
            <person name="Krasevec N."/>
            <person name="Kuo A."/>
            <person name="Kusch H."/>
            <person name="LaButti K."/>
            <person name="Lagendijk E.L."/>
            <person name="Lapidus A."/>
            <person name="Levasseur A."/>
            <person name="Lindquist E."/>
            <person name="Lipzen A."/>
            <person name="Logrieco A.F."/>
            <person name="MacCabe A."/>
            <person name="Maekelae M.R."/>
            <person name="Malavazi I."/>
            <person name="Melin P."/>
            <person name="Meyer V."/>
            <person name="Mielnichuk N."/>
            <person name="Miskei M."/>
            <person name="Molnar A.P."/>
            <person name="Mule G."/>
            <person name="Ngan C.Y."/>
            <person name="Orejas M."/>
            <person name="Orosz E."/>
            <person name="Ouedraogo J.P."/>
            <person name="Overkamp K.M."/>
            <person name="Park H.-S."/>
            <person name="Perrone G."/>
            <person name="Piumi F."/>
            <person name="Punt P.J."/>
            <person name="Ram A.F."/>
            <person name="Ramon A."/>
            <person name="Rauscher S."/>
            <person name="Record E."/>
            <person name="Riano-Pachon D.M."/>
            <person name="Robert V."/>
            <person name="Roehrig J."/>
            <person name="Ruller R."/>
            <person name="Salamov A."/>
            <person name="Salih N.S."/>
            <person name="Samson R.A."/>
            <person name="Sandor E."/>
            <person name="Sanguinetti M."/>
            <person name="Schuetze T."/>
            <person name="Sepcic K."/>
            <person name="Shelest E."/>
            <person name="Sherlock G."/>
            <person name="Sophianopoulou V."/>
            <person name="Squina F.M."/>
            <person name="Sun H."/>
            <person name="Susca A."/>
            <person name="Todd R.B."/>
            <person name="Tsang A."/>
            <person name="Unkles S.E."/>
            <person name="van de Wiele N."/>
            <person name="van Rossen-Uffink D."/>
            <person name="Oliveira J.V."/>
            <person name="Vesth T.C."/>
            <person name="Visser J."/>
            <person name="Yu J.-H."/>
            <person name="Zhou M."/>
            <person name="Andersen M.R."/>
            <person name="Archer D.B."/>
            <person name="Baker S.E."/>
            <person name="Benoit I."/>
            <person name="Brakhage A.A."/>
            <person name="Braus G.H."/>
            <person name="Fischer R."/>
            <person name="Frisvad J.C."/>
            <person name="Goldman G.H."/>
            <person name="Houbraken J."/>
            <person name="Oakley B."/>
            <person name="Pocsi I."/>
            <person name="Scazzocchio C."/>
            <person name="Seiboth B."/>
            <person name="vanKuyk P.A."/>
            <person name="Wortman J."/>
            <person name="Dyer P.S."/>
            <person name="Grigoriev I.V."/>
        </authorList>
    </citation>
    <scope>NUCLEOTIDE SEQUENCE [LARGE SCALE GENOMIC DNA]</scope>
    <source>
        <strain evidence="2">ITEM 5010</strain>
    </source>
</reference>
<dbReference type="VEuPathDB" id="FungiDB:ASPCADRAFT_2175"/>
<dbReference type="AlphaFoldDB" id="A0A1R3RW82"/>
<keyword evidence="2" id="KW-1185">Reference proteome</keyword>
<evidence type="ECO:0000313" key="1">
    <source>
        <dbReference type="EMBL" id="OOF98744.1"/>
    </source>
</evidence>
<evidence type="ECO:0008006" key="3">
    <source>
        <dbReference type="Google" id="ProtNLM"/>
    </source>
</evidence>
<sequence>MTEAFTIIGLVGNIISFVDYAYKAILETKKACGSAKRMTLEVSGIDYIVRGIQQRSKHLLAHSSTKHFSKEELVITKTQAACCLDLAEELKALLDKLSIRQDAPRPIEITRVALQWQRKKGQIESLERRLCKLDDQARSGKSTLMKYASKCPRTLASLQKWANGDSLITASFFFWNQGLAETACDGLKNAWYEASCILIDYEATPLDK</sequence>